<dbReference type="PANTHER" id="PTHR30055:SF231">
    <property type="entry name" value="TRANSCRIPTIONAL REGULATORY PROTEIN (PROBABLY DEOR-FAMILY)-RELATED"/>
    <property type="match status" value="1"/>
</dbReference>
<reference evidence="5" key="1">
    <citation type="journal article" date="2019" name="Int. J. Syst. Evol. Microbiol.">
        <title>The Global Catalogue of Microorganisms (GCM) 10K type strain sequencing project: providing services to taxonomists for standard genome sequencing and annotation.</title>
        <authorList>
            <consortium name="The Broad Institute Genomics Platform"/>
            <consortium name="The Broad Institute Genome Sequencing Center for Infectious Disease"/>
            <person name="Wu L."/>
            <person name="Ma J."/>
        </authorList>
    </citation>
    <scope>NUCLEOTIDE SEQUENCE [LARGE SCALE GENOMIC DNA]</scope>
    <source>
        <strain evidence="5">JCM 11650</strain>
    </source>
</reference>
<accession>A0ABW4PZN1</accession>
<dbReference type="InterPro" id="IPR050109">
    <property type="entry name" value="HTH-type_TetR-like_transc_reg"/>
</dbReference>
<dbReference type="PRINTS" id="PR00455">
    <property type="entry name" value="HTHTETR"/>
</dbReference>
<dbReference type="Proteomes" id="UP001597280">
    <property type="component" value="Unassembled WGS sequence"/>
</dbReference>
<evidence type="ECO:0000256" key="1">
    <source>
        <dbReference type="ARBA" id="ARBA00023125"/>
    </source>
</evidence>
<evidence type="ECO:0000256" key="2">
    <source>
        <dbReference type="PROSITE-ProRule" id="PRU00335"/>
    </source>
</evidence>
<comment type="caution">
    <text evidence="4">The sequence shown here is derived from an EMBL/GenBank/DDBJ whole genome shotgun (WGS) entry which is preliminary data.</text>
</comment>
<dbReference type="PROSITE" id="PS50977">
    <property type="entry name" value="HTH_TETR_2"/>
    <property type="match status" value="1"/>
</dbReference>
<dbReference type="Gene3D" id="1.10.357.10">
    <property type="entry name" value="Tetracycline Repressor, domain 2"/>
    <property type="match status" value="1"/>
</dbReference>
<gene>
    <name evidence="4" type="ORF">ACFSDA_07405</name>
</gene>
<keyword evidence="5" id="KW-1185">Reference proteome</keyword>
<organism evidence="4 5">
    <name type="scientific">Brachybacterium rhamnosum</name>
    <dbReference type="NCBI Taxonomy" id="173361"/>
    <lineage>
        <taxon>Bacteria</taxon>
        <taxon>Bacillati</taxon>
        <taxon>Actinomycetota</taxon>
        <taxon>Actinomycetes</taxon>
        <taxon>Micrococcales</taxon>
        <taxon>Dermabacteraceae</taxon>
        <taxon>Brachybacterium</taxon>
    </lineage>
</organism>
<dbReference type="InterPro" id="IPR041583">
    <property type="entry name" value="TetR_C_31"/>
</dbReference>
<dbReference type="Pfam" id="PF17940">
    <property type="entry name" value="TetR_C_31"/>
    <property type="match status" value="1"/>
</dbReference>
<keyword evidence="1 2" id="KW-0238">DNA-binding</keyword>
<evidence type="ECO:0000259" key="3">
    <source>
        <dbReference type="PROSITE" id="PS50977"/>
    </source>
</evidence>
<evidence type="ECO:0000313" key="5">
    <source>
        <dbReference type="Proteomes" id="UP001597280"/>
    </source>
</evidence>
<dbReference type="SUPFAM" id="SSF48498">
    <property type="entry name" value="Tetracyclin repressor-like, C-terminal domain"/>
    <property type="match status" value="1"/>
</dbReference>
<name>A0ABW4PZN1_9MICO</name>
<dbReference type="RefSeq" id="WP_343904125.1">
    <property type="nucleotide sequence ID" value="NZ_BAAAIS010000002.1"/>
</dbReference>
<dbReference type="InterPro" id="IPR001647">
    <property type="entry name" value="HTH_TetR"/>
</dbReference>
<dbReference type="InterPro" id="IPR009057">
    <property type="entry name" value="Homeodomain-like_sf"/>
</dbReference>
<protein>
    <submittedName>
        <fullName evidence="4">TetR/AcrR family transcriptional regulator</fullName>
    </submittedName>
</protein>
<feature type="domain" description="HTH tetR-type" evidence="3">
    <location>
        <begin position="16"/>
        <end position="76"/>
    </location>
</feature>
<evidence type="ECO:0000313" key="4">
    <source>
        <dbReference type="EMBL" id="MFD1834901.1"/>
    </source>
</evidence>
<sequence>MPPATPPSPARRPGYGERRGELVQAAIRVVAAQGIAGLSHRSVAREAGVTHGLVRHHFGTMTSLIAEALDTILPQSLRRNPVSLLLADPGYPEEDLVSWIDEQADLQVFEYEVLLATRHTPELRPLAERLYRGYEDSVRSAFAEHDLPAPADAHVTLILAAIEGLVLHRVTFRRDDGPTITAAFVALREAIRLAVAADGAPST</sequence>
<feature type="DNA-binding region" description="H-T-H motif" evidence="2">
    <location>
        <begin position="39"/>
        <end position="58"/>
    </location>
</feature>
<dbReference type="EMBL" id="JBHUFL010000002">
    <property type="protein sequence ID" value="MFD1834901.1"/>
    <property type="molecule type" value="Genomic_DNA"/>
</dbReference>
<dbReference type="Pfam" id="PF00440">
    <property type="entry name" value="TetR_N"/>
    <property type="match status" value="1"/>
</dbReference>
<proteinExistence type="predicted"/>
<dbReference type="PANTHER" id="PTHR30055">
    <property type="entry name" value="HTH-TYPE TRANSCRIPTIONAL REGULATOR RUTR"/>
    <property type="match status" value="1"/>
</dbReference>
<dbReference type="InterPro" id="IPR036271">
    <property type="entry name" value="Tet_transcr_reg_TetR-rel_C_sf"/>
</dbReference>
<dbReference type="SUPFAM" id="SSF46689">
    <property type="entry name" value="Homeodomain-like"/>
    <property type="match status" value="1"/>
</dbReference>